<dbReference type="InterPro" id="IPR008984">
    <property type="entry name" value="SMAD_FHA_dom_sf"/>
</dbReference>
<dbReference type="InterPro" id="IPR017735">
    <property type="entry name" value="T6SS_FHA"/>
</dbReference>
<dbReference type="InterPro" id="IPR000253">
    <property type="entry name" value="FHA_dom"/>
</dbReference>
<dbReference type="SMART" id="SM00240">
    <property type="entry name" value="FHA"/>
    <property type="match status" value="1"/>
</dbReference>
<dbReference type="NCBIfam" id="TIGR03354">
    <property type="entry name" value="VI_FHA"/>
    <property type="match status" value="1"/>
</dbReference>
<dbReference type="PROSITE" id="PS50006">
    <property type="entry name" value="FHA_DOMAIN"/>
    <property type="match status" value="1"/>
</dbReference>
<keyword evidence="4" id="KW-1185">Reference proteome</keyword>
<organism evidence="3 4">
    <name type="scientific">Povalibacter uvarum</name>
    <dbReference type="NCBI Taxonomy" id="732238"/>
    <lineage>
        <taxon>Bacteria</taxon>
        <taxon>Pseudomonadati</taxon>
        <taxon>Pseudomonadota</taxon>
        <taxon>Gammaproteobacteria</taxon>
        <taxon>Steroidobacterales</taxon>
        <taxon>Steroidobacteraceae</taxon>
        <taxon>Povalibacter</taxon>
    </lineage>
</organism>
<proteinExistence type="predicted"/>
<accession>A0A841HIF3</accession>
<comment type="caution">
    <text evidence="3">The sequence shown here is derived from an EMBL/GenBank/DDBJ whole genome shotgun (WGS) entry which is preliminary data.</text>
</comment>
<gene>
    <name evidence="3" type="ORF">HNQ60_001849</name>
</gene>
<dbReference type="SUPFAM" id="SSF49879">
    <property type="entry name" value="SMAD/FHA domain"/>
    <property type="match status" value="1"/>
</dbReference>
<evidence type="ECO:0000259" key="2">
    <source>
        <dbReference type="PROSITE" id="PS50006"/>
    </source>
</evidence>
<name>A0A841HIF3_9GAMM</name>
<dbReference type="EMBL" id="JACHHZ010000002">
    <property type="protein sequence ID" value="MBB6092971.1"/>
    <property type="molecule type" value="Genomic_DNA"/>
</dbReference>
<feature type="region of interest" description="Disordered" evidence="1">
    <location>
        <begin position="119"/>
        <end position="259"/>
    </location>
</feature>
<evidence type="ECO:0000313" key="3">
    <source>
        <dbReference type="EMBL" id="MBB6092971.1"/>
    </source>
</evidence>
<dbReference type="Pfam" id="PF20232">
    <property type="entry name" value="T6SS_FHA_C"/>
    <property type="match status" value="1"/>
</dbReference>
<dbReference type="Proteomes" id="UP000588068">
    <property type="component" value="Unassembled WGS sequence"/>
</dbReference>
<evidence type="ECO:0000256" key="1">
    <source>
        <dbReference type="SAM" id="MobiDB-lite"/>
    </source>
</evidence>
<dbReference type="InterPro" id="IPR050923">
    <property type="entry name" value="Cell_Proc_Reg/RNA_Proc"/>
</dbReference>
<evidence type="ECO:0000313" key="4">
    <source>
        <dbReference type="Proteomes" id="UP000588068"/>
    </source>
</evidence>
<dbReference type="Gene3D" id="2.60.200.20">
    <property type="match status" value="1"/>
</dbReference>
<reference evidence="3 4" key="1">
    <citation type="submission" date="2020-08" db="EMBL/GenBank/DDBJ databases">
        <title>Genomic Encyclopedia of Type Strains, Phase IV (KMG-IV): sequencing the most valuable type-strain genomes for metagenomic binning, comparative biology and taxonomic classification.</title>
        <authorList>
            <person name="Goeker M."/>
        </authorList>
    </citation>
    <scope>NUCLEOTIDE SEQUENCE [LARGE SCALE GENOMIC DNA]</scope>
    <source>
        <strain evidence="3 4">DSM 26723</strain>
    </source>
</reference>
<protein>
    <submittedName>
        <fullName evidence="3">Type VI secretion system FHA domain protein</fullName>
    </submittedName>
</protein>
<dbReference type="InterPro" id="IPR046883">
    <property type="entry name" value="T6SS_FHA_C"/>
</dbReference>
<dbReference type="AlphaFoldDB" id="A0A841HIF3"/>
<dbReference type="PANTHER" id="PTHR23308">
    <property type="entry name" value="NUCLEAR INHIBITOR OF PROTEIN PHOSPHATASE-1"/>
    <property type="match status" value="1"/>
</dbReference>
<dbReference type="RefSeq" id="WP_184330897.1">
    <property type="nucleotide sequence ID" value="NZ_JACHHZ010000002.1"/>
</dbReference>
<sequence>MILTLEVMGQQAQNLGAAKRKVFNAIGGTIGRLPDNDWVFPDPYVSGRHALIRYLNGRFFVEDTSTNGVFVNSPDSRLSRTQAHQLKNGDVLFIDAYQIAVSIENEPVAEAAKNDPLAVLQGHAERSPRKPDRRDSPPPRMPAPEELIESADPLPGEEDRTAAMPARHRPDEGRANETQWFRMSEMSDPPAAPKSKNETQWFGASEMSAPEPPPPPKPKVVAARPQHERPASRAIPERPQSAPKKSVAPARNAAQSEDSGQLAQLLAAAGVQGVEPSDELAQTCGEILRVAVGGLMEVLRSREQLKDELHIRSTTFKASNNNPLKFSANTDDAFHNLLVRQNSAYLEPTEAFAEALQDVRDHQTAVLSAMRLAFETMLAKFDPNRLQDDFDRQMKKGSILGVPAKLRYWDLYRDKYADLAKDAETSFQTLFAAEFAKAYEEQIERLKSRGRR</sequence>
<feature type="compositionally biased region" description="Basic and acidic residues" evidence="1">
    <location>
        <begin position="123"/>
        <end position="137"/>
    </location>
</feature>
<dbReference type="CDD" id="cd00060">
    <property type="entry name" value="FHA"/>
    <property type="match status" value="1"/>
</dbReference>
<feature type="domain" description="FHA" evidence="2">
    <location>
        <begin position="28"/>
        <end position="72"/>
    </location>
</feature>
<dbReference type="Pfam" id="PF00498">
    <property type="entry name" value="FHA"/>
    <property type="match status" value="1"/>
</dbReference>